<evidence type="ECO:0000313" key="3">
    <source>
        <dbReference type="EMBL" id="ORX42116.1"/>
    </source>
</evidence>
<dbReference type="GO" id="GO:0005509">
    <property type="term" value="F:calcium ion binding"/>
    <property type="evidence" value="ECO:0007669"/>
    <property type="project" value="InterPro"/>
</dbReference>
<dbReference type="EMBL" id="MCFH01000070">
    <property type="protein sequence ID" value="ORX42116.1"/>
    <property type="molecule type" value="Genomic_DNA"/>
</dbReference>
<evidence type="ECO:0000259" key="2">
    <source>
        <dbReference type="PROSITE" id="PS50222"/>
    </source>
</evidence>
<sequence length="151" mass="16596">MADQLSEEQIAQFKEAFSLFDKEGGNTIETSELGTVLRALGLNLSQAEVNKYVKEVDTGNGKVGFPEFLTLCARTMKTQPSSNDTDAINKAFQVFDSKNSGFISAKEFRHILTHIGERLTDEEISQVLKDAGIADDGKITIEAFTKMLNAN</sequence>
<dbReference type="STRING" id="1754191.A0A1Y1UVM8"/>
<accession>A0A1Y1UVM8</accession>
<dbReference type="Proteomes" id="UP000193719">
    <property type="component" value="Unassembled WGS sequence"/>
</dbReference>
<feature type="domain" description="EF-hand" evidence="2">
    <location>
        <begin position="8"/>
        <end position="43"/>
    </location>
</feature>
<dbReference type="GO" id="GO:0016460">
    <property type="term" value="C:myosin II complex"/>
    <property type="evidence" value="ECO:0007669"/>
    <property type="project" value="TreeGrafter"/>
</dbReference>
<dbReference type="CDD" id="cd00051">
    <property type="entry name" value="EFh"/>
    <property type="match status" value="2"/>
</dbReference>
<gene>
    <name evidence="3" type="ORF">BCR36DRAFT_362857</name>
</gene>
<dbReference type="OrthoDB" id="26525at2759"/>
<protein>
    <submittedName>
        <fullName evidence="3">Calmodulin mutant SYNCAM35</fullName>
    </submittedName>
</protein>
<reference evidence="3 4" key="1">
    <citation type="submission" date="2016-08" db="EMBL/GenBank/DDBJ databases">
        <title>Genomes of anaerobic fungi encode conserved fungal cellulosomes for biomass hydrolysis.</title>
        <authorList>
            <consortium name="DOE Joint Genome Institute"/>
            <person name="Haitjema C.H."/>
            <person name="Gilmore S.P."/>
            <person name="Henske J.K."/>
            <person name="Solomon K.V."/>
            <person name="De Groot R."/>
            <person name="Kuo A."/>
            <person name="Mondo S.J."/>
            <person name="Salamov A.A."/>
            <person name="Labutti K."/>
            <person name="Zhao Z."/>
            <person name="Chiniquy J."/>
            <person name="Barry K."/>
            <person name="Brewer H.M."/>
            <person name="Purvine S.O."/>
            <person name="Wright A.T."/>
            <person name="Boxma B."/>
            <person name="Van Alen T."/>
            <person name="Hackstein J.H."/>
            <person name="Baker S.E."/>
            <person name="Grigoriev I.V."/>
            <person name="O'Malley M.A."/>
        </authorList>
    </citation>
    <scope>NUCLEOTIDE SEQUENCE [LARGE SCALE GENOMIC DNA]</scope>
    <source>
        <strain evidence="4">finn</strain>
    </source>
</reference>
<dbReference type="Gene3D" id="1.10.238.10">
    <property type="entry name" value="EF-hand"/>
    <property type="match status" value="2"/>
</dbReference>
<dbReference type="PROSITE" id="PS50222">
    <property type="entry name" value="EF_HAND_2"/>
    <property type="match status" value="2"/>
</dbReference>
<reference evidence="3 4" key="2">
    <citation type="submission" date="2016-08" db="EMBL/GenBank/DDBJ databases">
        <title>Pervasive Adenine N6-methylation of Active Genes in Fungi.</title>
        <authorList>
            <consortium name="DOE Joint Genome Institute"/>
            <person name="Mondo S.J."/>
            <person name="Dannebaum R.O."/>
            <person name="Kuo R.C."/>
            <person name="Labutti K."/>
            <person name="Haridas S."/>
            <person name="Kuo A."/>
            <person name="Salamov A."/>
            <person name="Ahrendt S.R."/>
            <person name="Lipzen A."/>
            <person name="Sullivan W."/>
            <person name="Andreopoulos W.B."/>
            <person name="Clum A."/>
            <person name="Lindquist E."/>
            <person name="Daum C."/>
            <person name="Ramamoorthy G.K."/>
            <person name="Gryganskyi A."/>
            <person name="Culley D."/>
            <person name="Magnuson J.K."/>
            <person name="James T.Y."/>
            <person name="O'Malley M.A."/>
            <person name="Stajich J.E."/>
            <person name="Spatafora J.W."/>
            <person name="Visel A."/>
            <person name="Grigoriev I.V."/>
        </authorList>
    </citation>
    <scope>NUCLEOTIDE SEQUENCE [LARGE SCALE GENOMIC DNA]</scope>
    <source>
        <strain evidence="4">finn</strain>
    </source>
</reference>
<keyword evidence="1" id="KW-0677">Repeat</keyword>
<dbReference type="FunFam" id="1.10.238.10:FF:000178">
    <property type="entry name" value="Calmodulin-2 A"/>
    <property type="match status" value="1"/>
</dbReference>
<dbReference type="InterPro" id="IPR050230">
    <property type="entry name" value="CALM/Myosin/TropC-like"/>
</dbReference>
<proteinExistence type="predicted"/>
<dbReference type="Pfam" id="PF13499">
    <property type="entry name" value="EF-hand_7"/>
    <property type="match status" value="2"/>
</dbReference>
<comment type="caution">
    <text evidence="3">The sequence shown here is derived from an EMBL/GenBank/DDBJ whole genome shotgun (WGS) entry which is preliminary data.</text>
</comment>
<dbReference type="PANTHER" id="PTHR23048">
    <property type="entry name" value="MYOSIN LIGHT CHAIN 1, 3"/>
    <property type="match status" value="1"/>
</dbReference>
<dbReference type="InterPro" id="IPR011992">
    <property type="entry name" value="EF-hand-dom_pair"/>
</dbReference>
<dbReference type="InterPro" id="IPR002048">
    <property type="entry name" value="EF_hand_dom"/>
</dbReference>
<keyword evidence="4" id="KW-1185">Reference proteome</keyword>
<dbReference type="AlphaFoldDB" id="A0A1Y1UVM8"/>
<feature type="domain" description="EF-hand" evidence="2">
    <location>
        <begin position="83"/>
        <end position="118"/>
    </location>
</feature>
<evidence type="ECO:0000256" key="1">
    <source>
        <dbReference type="ARBA" id="ARBA00022737"/>
    </source>
</evidence>
<organism evidence="3 4">
    <name type="scientific">Piromyces finnis</name>
    <dbReference type="NCBI Taxonomy" id="1754191"/>
    <lineage>
        <taxon>Eukaryota</taxon>
        <taxon>Fungi</taxon>
        <taxon>Fungi incertae sedis</taxon>
        <taxon>Chytridiomycota</taxon>
        <taxon>Chytridiomycota incertae sedis</taxon>
        <taxon>Neocallimastigomycetes</taxon>
        <taxon>Neocallimastigales</taxon>
        <taxon>Neocallimastigaceae</taxon>
        <taxon>Piromyces</taxon>
    </lineage>
</organism>
<dbReference type="SMART" id="SM00054">
    <property type="entry name" value="EFh"/>
    <property type="match status" value="4"/>
</dbReference>
<dbReference type="SUPFAM" id="SSF47473">
    <property type="entry name" value="EF-hand"/>
    <property type="match status" value="1"/>
</dbReference>
<name>A0A1Y1UVM8_9FUNG</name>
<evidence type="ECO:0000313" key="4">
    <source>
        <dbReference type="Proteomes" id="UP000193719"/>
    </source>
</evidence>
<dbReference type="PANTHER" id="PTHR23048:SF0">
    <property type="entry name" value="CALMODULIN LIKE 3"/>
    <property type="match status" value="1"/>
</dbReference>